<accession>A0A1F5MHZ7</accession>
<protein>
    <recommendedName>
        <fullName evidence="3">HTH arsR-type domain-containing protein</fullName>
    </recommendedName>
</protein>
<dbReference type="EMBL" id="MFDT01000012">
    <property type="protein sequence ID" value="OGE64983.1"/>
    <property type="molecule type" value="Genomic_DNA"/>
</dbReference>
<organism evidence="1 2">
    <name type="scientific">Candidatus Daviesbacteria bacterium RIFCSPLOWO2_02_FULL_36_7</name>
    <dbReference type="NCBI Taxonomy" id="1797792"/>
    <lineage>
        <taxon>Bacteria</taxon>
        <taxon>Candidatus Daviesiibacteriota</taxon>
    </lineage>
</organism>
<dbReference type="Proteomes" id="UP000178859">
    <property type="component" value="Unassembled WGS sequence"/>
</dbReference>
<dbReference type="Gene3D" id="1.10.10.10">
    <property type="entry name" value="Winged helix-like DNA-binding domain superfamily/Winged helix DNA-binding domain"/>
    <property type="match status" value="1"/>
</dbReference>
<reference evidence="1 2" key="1">
    <citation type="journal article" date="2016" name="Nat. Commun.">
        <title>Thousands of microbial genomes shed light on interconnected biogeochemical processes in an aquifer system.</title>
        <authorList>
            <person name="Anantharaman K."/>
            <person name="Brown C.T."/>
            <person name="Hug L.A."/>
            <person name="Sharon I."/>
            <person name="Castelle C.J."/>
            <person name="Probst A.J."/>
            <person name="Thomas B.C."/>
            <person name="Singh A."/>
            <person name="Wilkins M.J."/>
            <person name="Karaoz U."/>
            <person name="Brodie E.L."/>
            <person name="Williams K.H."/>
            <person name="Hubbard S.S."/>
            <person name="Banfield J.F."/>
        </authorList>
    </citation>
    <scope>NUCLEOTIDE SEQUENCE [LARGE SCALE GENOMIC DNA]</scope>
</reference>
<evidence type="ECO:0000313" key="1">
    <source>
        <dbReference type="EMBL" id="OGE64983.1"/>
    </source>
</evidence>
<gene>
    <name evidence="1" type="ORF">A3I48_01005</name>
</gene>
<sequence>MAKLSARKGGFKMLEELFVSRVRVKILQLFLSSPVDALFHVREIVRRVSEEINAVRRELARMEKFGMASSEWRANRRLYRFRKDYTYYRELVGLVSKSTGLGGAIIRNKGKLGRIKYAMIATRYLKNESSHTEDVDLLVVGQIVSPELQAIIADEQARREGEINYSFMDEAEFSFRVKRRDPFILRVITQPKVMLMGDEEDLLSGLVI</sequence>
<dbReference type="InterPro" id="IPR036388">
    <property type="entry name" value="WH-like_DNA-bd_sf"/>
</dbReference>
<evidence type="ECO:0000313" key="2">
    <source>
        <dbReference type="Proteomes" id="UP000178859"/>
    </source>
</evidence>
<name>A0A1F5MHZ7_9BACT</name>
<evidence type="ECO:0008006" key="3">
    <source>
        <dbReference type="Google" id="ProtNLM"/>
    </source>
</evidence>
<proteinExistence type="predicted"/>
<dbReference type="AlphaFoldDB" id="A0A1F5MHZ7"/>
<comment type="caution">
    <text evidence="1">The sequence shown here is derived from an EMBL/GenBank/DDBJ whole genome shotgun (WGS) entry which is preliminary data.</text>
</comment>